<gene>
    <name evidence="2" type="ORF">S01H4_19790</name>
</gene>
<dbReference type="EMBL" id="BART01008849">
    <property type="protein sequence ID" value="GAG58977.1"/>
    <property type="molecule type" value="Genomic_DNA"/>
</dbReference>
<keyword evidence="1" id="KW-0812">Transmembrane</keyword>
<reference evidence="2" key="1">
    <citation type="journal article" date="2014" name="Front. Microbiol.">
        <title>High frequency of phylogenetically diverse reductive dehalogenase-homologous genes in deep subseafloor sedimentary metagenomes.</title>
        <authorList>
            <person name="Kawai M."/>
            <person name="Futagami T."/>
            <person name="Toyoda A."/>
            <person name="Takaki Y."/>
            <person name="Nishi S."/>
            <person name="Hori S."/>
            <person name="Arai W."/>
            <person name="Tsubouchi T."/>
            <person name="Morono Y."/>
            <person name="Uchiyama I."/>
            <person name="Ito T."/>
            <person name="Fujiyama A."/>
            <person name="Inagaki F."/>
            <person name="Takami H."/>
        </authorList>
    </citation>
    <scope>NUCLEOTIDE SEQUENCE</scope>
    <source>
        <strain evidence="2">Expedition CK06-06</strain>
    </source>
</reference>
<comment type="caution">
    <text evidence="2">The sequence shown here is derived from an EMBL/GenBank/DDBJ whole genome shotgun (WGS) entry which is preliminary data.</text>
</comment>
<feature type="transmembrane region" description="Helical" evidence="1">
    <location>
        <begin position="29"/>
        <end position="47"/>
    </location>
</feature>
<keyword evidence="1" id="KW-0472">Membrane</keyword>
<proteinExistence type="predicted"/>
<evidence type="ECO:0000256" key="1">
    <source>
        <dbReference type="SAM" id="Phobius"/>
    </source>
</evidence>
<keyword evidence="1" id="KW-1133">Transmembrane helix</keyword>
<name>X0ZLP4_9ZZZZ</name>
<feature type="transmembrane region" description="Helical" evidence="1">
    <location>
        <begin position="53"/>
        <end position="70"/>
    </location>
</feature>
<accession>X0ZLP4</accession>
<organism evidence="2">
    <name type="scientific">marine sediment metagenome</name>
    <dbReference type="NCBI Taxonomy" id="412755"/>
    <lineage>
        <taxon>unclassified sequences</taxon>
        <taxon>metagenomes</taxon>
        <taxon>ecological metagenomes</taxon>
    </lineage>
</organism>
<protein>
    <submittedName>
        <fullName evidence="2">Uncharacterized protein</fullName>
    </submittedName>
</protein>
<dbReference type="AlphaFoldDB" id="X0ZLP4"/>
<evidence type="ECO:0000313" key="2">
    <source>
        <dbReference type="EMBL" id="GAG58977.1"/>
    </source>
</evidence>
<sequence>MNIYKWLWSKIGGRPWTFIIQDTWHKLEGIWIICLVACGAVACHYLGLKYVLIGLGIFVIGYIFGHLFWGKEYIPDQQGK</sequence>